<dbReference type="EMBL" id="VCKW01000033">
    <property type="protein sequence ID" value="TMR04224.1"/>
    <property type="molecule type" value="Genomic_DNA"/>
</dbReference>
<keyword evidence="3" id="KW-1185">Reference proteome</keyword>
<accession>A0A5C4JGI3</accession>
<evidence type="ECO:0000313" key="3">
    <source>
        <dbReference type="Proteomes" id="UP000309174"/>
    </source>
</evidence>
<protein>
    <submittedName>
        <fullName evidence="2">Uncharacterized protein</fullName>
    </submittedName>
</protein>
<feature type="compositionally biased region" description="Polar residues" evidence="1">
    <location>
        <begin position="11"/>
        <end position="22"/>
    </location>
</feature>
<sequence>MATKFPHQNLARVTTKSKTTQRPPGEHEHSPPPVPSLADRACCCPAMPVMVAVMPITDPDPRRLLRTAR</sequence>
<evidence type="ECO:0000256" key="1">
    <source>
        <dbReference type="SAM" id="MobiDB-lite"/>
    </source>
</evidence>
<reference evidence="2 3" key="1">
    <citation type="submission" date="2019-05" db="EMBL/GenBank/DDBJ databases">
        <title>Draft genome sequence of Actinomadura sp. 14C53.</title>
        <authorList>
            <person name="Saricaoglu S."/>
            <person name="Isik K."/>
        </authorList>
    </citation>
    <scope>NUCLEOTIDE SEQUENCE [LARGE SCALE GENOMIC DNA]</scope>
    <source>
        <strain evidence="2 3">14C53</strain>
    </source>
</reference>
<name>A0A5C4JGI3_9ACTN</name>
<dbReference type="RefSeq" id="WP_138644620.1">
    <property type="nucleotide sequence ID" value="NZ_VCKW01000033.1"/>
</dbReference>
<dbReference type="OrthoDB" id="3483176at2"/>
<proteinExistence type="predicted"/>
<dbReference type="AlphaFoldDB" id="A0A5C4JGI3"/>
<gene>
    <name evidence="2" type="ORF">ETD83_09075</name>
</gene>
<dbReference type="Proteomes" id="UP000309174">
    <property type="component" value="Unassembled WGS sequence"/>
</dbReference>
<comment type="caution">
    <text evidence="2">The sequence shown here is derived from an EMBL/GenBank/DDBJ whole genome shotgun (WGS) entry which is preliminary data.</text>
</comment>
<evidence type="ECO:0000313" key="2">
    <source>
        <dbReference type="EMBL" id="TMR04224.1"/>
    </source>
</evidence>
<organism evidence="2 3">
    <name type="scientific">Actinomadura soli</name>
    <dbReference type="NCBI Taxonomy" id="2508997"/>
    <lineage>
        <taxon>Bacteria</taxon>
        <taxon>Bacillati</taxon>
        <taxon>Actinomycetota</taxon>
        <taxon>Actinomycetes</taxon>
        <taxon>Streptosporangiales</taxon>
        <taxon>Thermomonosporaceae</taxon>
        <taxon>Actinomadura</taxon>
    </lineage>
</organism>
<feature type="region of interest" description="Disordered" evidence="1">
    <location>
        <begin position="1"/>
        <end position="39"/>
    </location>
</feature>